<evidence type="ECO:0000313" key="1">
    <source>
        <dbReference type="EMBL" id="KAK7871093.1"/>
    </source>
</evidence>
<sequence>MNSTNSVEKKQIIILLHIRPGKKNSYDTSAILFCGVGKVASGGQYIRSAELLQFITTCGDLMSVAEWRHEGHQEAWQATQIPRHLAVLNVTGILCGSAE</sequence>
<dbReference type="EMBL" id="JAZDUA010000045">
    <property type="protein sequence ID" value="KAK7871093.1"/>
    <property type="molecule type" value="Genomic_DNA"/>
</dbReference>
<reference evidence="1 2" key="1">
    <citation type="submission" date="2024-03" db="EMBL/GenBank/DDBJ databases">
        <title>The genome assembly and annotation of the cricket Gryllus longicercus Weissman &amp; Gray.</title>
        <authorList>
            <person name="Szrajer S."/>
            <person name="Gray D."/>
            <person name="Ylla G."/>
        </authorList>
    </citation>
    <scope>NUCLEOTIDE SEQUENCE [LARGE SCALE GENOMIC DNA]</scope>
    <source>
        <strain evidence="1">DAG 2021-001</strain>
        <tissue evidence="1">Whole body minus gut</tissue>
    </source>
</reference>
<comment type="caution">
    <text evidence="1">The sequence shown here is derived from an EMBL/GenBank/DDBJ whole genome shotgun (WGS) entry which is preliminary data.</text>
</comment>
<keyword evidence="2" id="KW-1185">Reference proteome</keyword>
<protein>
    <submittedName>
        <fullName evidence="1">Uncharacterized protein</fullName>
    </submittedName>
</protein>
<dbReference type="AlphaFoldDB" id="A0AAN9Z7D9"/>
<organism evidence="1 2">
    <name type="scientific">Gryllus longicercus</name>
    <dbReference type="NCBI Taxonomy" id="2509291"/>
    <lineage>
        <taxon>Eukaryota</taxon>
        <taxon>Metazoa</taxon>
        <taxon>Ecdysozoa</taxon>
        <taxon>Arthropoda</taxon>
        <taxon>Hexapoda</taxon>
        <taxon>Insecta</taxon>
        <taxon>Pterygota</taxon>
        <taxon>Neoptera</taxon>
        <taxon>Polyneoptera</taxon>
        <taxon>Orthoptera</taxon>
        <taxon>Ensifera</taxon>
        <taxon>Gryllidea</taxon>
        <taxon>Grylloidea</taxon>
        <taxon>Gryllidae</taxon>
        <taxon>Gryllinae</taxon>
        <taxon>Gryllus</taxon>
    </lineage>
</organism>
<proteinExistence type="predicted"/>
<dbReference type="Proteomes" id="UP001378592">
    <property type="component" value="Unassembled WGS sequence"/>
</dbReference>
<evidence type="ECO:0000313" key="2">
    <source>
        <dbReference type="Proteomes" id="UP001378592"/>
    </source>
</evidence>
<accession>A0AAN9Z7D9</accession>
<name>A0AAN9Z7D9_9ORTH</name>
<gene>
    <name evidence="1" type="ORF">R5R35_010457</name>
</gene>